<comment type="caution">
    <text evidence="2">The sequence shown here is derived from an EMBL/GenBank/DDBJ whole genome shotgun (WGS) entry which is preliminary data.</text>
</comment>
<name>A0A953LDI8_SYMTR</name>
<organism evidence="2 3">
    <name type="scientific">Symbiobacterium thermophilum</name>
    <dbReference type="NCBI Taxonomy" id="2734"/>
    <lineage>
        <taxon>Bacteria</taxon>
        <taxon>Bacillati</taxon>
        <taxon>Bacillota</taxon>
        <taxon>Clostridia</taxon>
        <taxon>Eubacteriales</taxon>
        <taxon>Symbiobacteriaceae</taxon>
        <taxon>Symbiobacterium</taxon>
    </lineage>
</organism>
<evidence type="ECO:0000313" key="3">
    <source>
        <dbReference type="Proteomes" id="UP000732377"/>
    </source>
</evidence>
<feature type="region of interest" description="Disordered" evidence="1">
    <location>
        <begin position="21"/>
        <end position="50"/>
    </location>
</feature>
<evidence type="ECO:0000256" key="1">
    <source>
        <dbReference type="SAM" id="MobiDB-lite"/>
    </source>
</evidence>
<protein>
    <submittedName>
        <fullName evidence="2">Uncharacterized protein</fullName>
    </submittedName>
</protein>
<dbReference type="EMBL" id="PIUK01000026">
    <property type="protein sequence ID" value="MBY6275465.1"/>
    <property type="molecule type" value="Genomic_DNA"/>
</dbReference>
<sequence length="137" mass="14365">MLVTHGDTIVFRPDPYRRVGTSYGIWDGPSGRRGRSPEHRPGPSYAGGGDRLESLLWRIDALEERVARLEARIPADGPRAGRSRQDGSGDGGRPARSGGVADGYGAGAPGARQVRVTLHAGPGAQVSVGQVRLFPGG</sequence>
<dbReference type="AlphaFoldDB" id="A0A953LDI8"/>
<dbReference type="RefSeq" id="WP_273378330.1">
    <property type="nucleotide sequence ID" value="NZ_PIUK01000026.1"/>
</dbReference>
<proteinExistence type="predicted"/>
<gene>
    <name evidence="2" type="ORF">CWE10_04470</name>
</gene>
<dbReference type="Proteomes" id="UP000732377">
    <property type="component" value="Unassembled WGS sequence"/>
</dbReference>
<reference evidence="2" key="1">
    <citation type="submission" date="2017-11" db="EMBL/GenBank/DDBJ databases">
        <title>Three new genomes from thermophilic consortium.</title>
        <authorList>
            <person name="Quaggio R."/>
            <person name="Amgarten D."/>
            <person name="Setubal J.C."/>
        </authorList>
    </citation>
    <scope>NUCLEOTIDE SEQUENCE</scope>
    <source>
        <strain evidence="2">ZCTH01-B2</strain>
    </source>
</reference>
<accession>A0A953LDI8</accession>
<feature type="region of interest" description="Disordered" evidence="1">
    <location>
        <begin position="70"/>
        <end position="137"/>
    </location>
</feature>
<evidence type="ECO:0000313" key="2">
    <source>
        <dbReference type="EMBL" id="MBY6275465.1"/>
    </source>
</evidence>